<proteinExistence type="predicted"/>
<feature type="domain" description="Thioesterase putative" evidence="2">
    <location>
        <begin position="7"/>
        <end position="146"/>
    </location>
</feature>
<protein>
    <submittedName>
        <fullName evidence="3">Thioesterase domain-containing protein</fullName>
    </submittedName>
</protein>
<dbReference type="RefSeq" id="WP_183408997.1">
    <property type="nucleotide sequence ID" value="NZ_JACHWY010000001.1"/>
</dbReference>
<keyword evidence="4" id="KW-1185">Reference proteome</keyword>
<comment type="caution">
    <text evidence="3">The sequence shown here is derived from an EMBL/GenBank/DDBJ whole genome shotgun (WGS) entry which is preliminary data.</text>
</comment>
<feature type="transmembrane region" description="Helical" evidence="1">
    <location>
        <begin position="50"/>
        <end position="69"/>
    </location>
</feature>
<keyword evidence="1" id="KW-1133">Transmembrane helix</keyword>
<keyword evidence="1" id="KW-0812">Transmembrane</keyword>
<gene>
    <name evidence="3" type="ORF">FHR99_000528</name>
</gene>
<dbReference type="Gene3D" id="3.10.129.10">
    <property type="entry name" value="Hotdog Thioesterase"/>
    <property type="match status" value="1"/>
</dbReference>
<name>A0A7W4Z4P5_9GAMM</name>
<keyword evidence="1" id="KW-0472">Membrane</keyword>
<evidence type="ECO:0000313" key="4">
    <source>
        <dbReference type="Proteomes" id="UP000537130"/>
    </source>
</evidence>
<dbReference type="InterPro" id="IPR029069">
    <property type="entry name" value="HotDog_dom_sf"/>
</dbReference>
<dbReference type="NCBIfam" id="TIGR02447">
    <property type="entry name" value="yiiD_Cterm"/>
    <property type="match status" value="1"/>
</dbReference>
<dbReference type="Pfam" id="PF09500">
    <property type="entry name" value="YiiD_C"/>
    <property type="match status" value="1"/>
</dbReference>
<dbReference type="EMBL" id="JACHWY010000001">
    <property type="protein sequence ID" value="MBB3046292.1"/>
    <property type="molecule type" value="Genomic_DNA"/>
</dbReference>
<organism evidence="3 4">
    <name type="scientific">Litorivivens lipolytica</name>
    <dbReference type="NCBI Taxonomy" id="1524264"/>
    <lineage>
        <taxon>Bacteria</taxon>
        <taxon>Pseudomonadati</taxon>
        <taxon>Pseudomonadota</taxon>
        <taxon>Gammaproteobacteria</taxon>
        <taxon>Litorivivens</taxon>
    </lineage>
</organism>
<dbReference type="InterPro" id="IPR012660">
    <property type="entry name" value="YiiD_C"/>
</dbReference>
<sequence>MKDVAHTLTEFVQTHLPTARALEIEVADYDSASLTLRAPLGPSINDKHTAFGGSLYVVAVMAGWGMVYLRCRERGIDPNIVVAKGEIEYLAPVPTDIVASSIPVEEADWDSFFKHFDERGKAKIELRTQVLQDGKPAVSFKGLYAIIGLAPNL</sequence>
<dbReference type="AlphaFoldDB" id="A0A7W4Z4P5"/>
<evidence type="ECO:0000313" key="3">
    <source>
        <dbReference type="EMBL" id="MBB3046292.1"/>
    </source>
</evidence>
<evidence type="ECO:0000256" key="1">
    <source>
        <dbReference type="SAM" id="Phobius"/>
    </source>
</evidence>
<dbReference type="SUPFAM" id="SSF54637">
    <property type="entry name" value="Thioesterase/thiol ester dehydrase-isomerase"/>
    <property type="match status" value="1"/>
</dbReference>
<accession>A0A7W4Z4P5</accession>
<reference evidence="3 4" key="1">
    <citation type="submission" date="2020-08" db="EMBL/GenBank/DDBJ databases">
        <title>Genomic Encyclopedia of Type Strains, Phase III (KMG-III): the genomes of soil and plant-associated and newly described type strains.</title>
        <authorList>
            <person name="Whitman W."/>
        </authorList>
    </citation>
    <scope>NUCLEOTIDE SEQUENCE [LARGE SCALE GENOMIC DNA]</scope>
    <source>
        <strain evidence="3 4">CECT 8654</strain>
    </source>
</reference>
<dbReference type="Proteomes" id="UP000537130">
    <property type="component" value="Unassembled WGS sequence"/>
</dbReference>
<evidence type="ECO:0000259" key="2">
    <source>
        <dbReference type="Pfam" id="PF09500"/>
    </source>
</evidence>